<evidence type="ECO:0000313" key="3">
    <source>
        <dbReference type="Proteomes" id="UP000326354"/>
    </source>
</evidence>
<dbReference type="OrthoDB" id="258549at2"/>
<keyword evidence="3" id="KW-1185">Reference proteome</keyword>
<dbReference type="RefSeq" id="WP_151968470.1">
    <property type="nucleotide sequence ID" value="NZ_AP019860.1"/>
</dbReference>
<dbReference type="PANTHER" id="PTHR43245">
    <property type="entry name" value="BIFUNCTIONAL POLYMYXIN RESISTANCE PROTEIN ARNA"/>
    <property type="match status" value="1"/>
</dbReference>
<evidence type="ECO:0000313" key="2">
    <source>
        <dbReference type="EMBL" id="BBM84308.1"/>
    </source>
</evidence>
<dbReference type="CDD" id="cd05240">
    <property type="entry name" value="UDP_G4E_3_SDR_e"/>
    <property type="match status" value="1"/>
</dbReference>
<protein>
    <submittedName>
        <fullName evidence="2">UDP-glucose 4-epimerase</fullName>
    </submittedName>
</protein>
<gene>
    <name evidence="2" type="ORF">UABAM_02665</name>
</gene>
<dbReference type="PANTHER" id="PTHR43245:SF52">
    <property type="entry name" value="NAD-DEPENDENT EPIMERASE_DEHYDRATASE"/>
    <property type="match status" value="1"/>
</dbReference>
<reference evidence="2 3" key="1">
    <citation type="submission" date="2019-08" db="EMBL/GenBank/DDBJ databases">
        <title>Complete genome sequence of Candidatus Uab amorphum.</title>
        <authorList>
            <person name="Shiratori T."/>
            <person name="Suzuki S."/>
            <person name="Kakizawa Y."/>
            <person name="Ishida K."/>
        </authorList>
    </citation>
    <scope>NUCLEOTIDE SEQUENCE [LARGE SCALE GENOMIC DNA]</scope>
    <source>
        <strain evidence="2 3">SRT547</strain>
    </source>
</reference>
<dbReference type="InterPro" id="IPR036291">
    <property type="entry name" value="NAD(P)-bd_dom_sf"/>
</dbReference>
<dbReference type="SUPFAM" id="SSF51735">
    <property type="entry name" value="NAD(P)-binding Rossmann-fold domains"/>
    <property type="match status" value="1"/>
</dbReference>
<dbReference type="Pfam" id="PF01370">
    <property type="entry name" value="Epimerase"/>
    <property type="match status" value="1"/>
</dbReference>
<proteinExistence type="predicted"/>
<dbReference type="KEGG" id="uam:UABAM_02665"/>
<dbReference type="EMBL" id="AP019860">
    <property type="protein sequence ID" value="BBM84308.1"/>
    <property type="molecule type" value="Genomic_DNA"/>
</dbReference>
<organism evidence="2 3">
    <name type="scientific">Uabimicrobium amorphum</name>
    <dbReference type="NCBI Taxonomy" id="2596890"/>
    <lineage>
        <taxon>Bacteria</taxon>
        <taxon>Pseudomonadati</taxon>
        <taxon>Planctomycetota</taxon>
        <taxon>Candidatus Uabimicrobiia</taxon>
        <taxon>Candidatus Uabimicrobiales</taxon>
        <taxon>Candidatus Uabimicrobiaceae</taxon>
        <taxon>Candidatus Uabimicrobium</taxon>
    </lineage>
</organism>
<dbReference type="InterPro" id="IPR050177">
    <property type="entry name" value="Lipid_A_modif_metabolic_enz"/>
</dbReference>
<evidence type="ECO:0000259" key="1">
    <source>
        <dbReference type="Pfam" id="PF01370"/>
    </source>
</evidence>
<feature type="domain" description="NAD-dependent epimerase/dehydratase" evidence="1">
    <location>
        <begin position="4"/>
        <end position="228"/>
    </location>
</feature>
<sequence length="316" mass="35485">MRNIAVTGGSGYMGSIVIQELMKNHSNEVRVFALDIREPHQKIPGVSYHILDVRAPEMSNVFAENDIHVVVHLAAVMPSKKSDPELEYAIDVLGTKNVLEACVKNNVEKIVVSSSGAAYGYYADNPQWITENDTVRGNERLPYSRHKRLVEEMLAEYRKNHPTLQQVVFRIGTIVGKNVSNSLVALFENKSVLAIKGSDSRFVFIWDQDVCGCIVQAIFSSQTGTFNVAGDGALTIYEIAKILNKKVKVLSPTLLSVALRVGRWLRVSPYGPEQIVLLQYRPVLDNNNLKNVFGYIPQKSSQEAFLYYVEQKKLRR</sequence>
<dbReference type="InterPro" id="IPR001509">
    <property type="entry name" value="Epimerase_deHydtase"/>
</dbReference>
<dbReference type="Proteomes" id="UP000326354">
    <property type="component" value="Chromosome"/>
</dbReference>
<accession>A0A5S9F3B3</accession>
<name>A0A5S9F3B3_UABAM</name>
<dbReference type="AlphaFoldDB" id="A0A5S9F3B3"/>
<dbReference type="Gene3D" id="3.40.50.720">
    <property type="entry name" value="NAD(P)-binding Rossmann-like Domain"/>
    <property type="match status" value="1"/>
</dbReference>